<evidence type="ECO:0000313" key="7">
    <source>
        <dbReference type="Proteomes" id="UP000318331"/>
    </source>
</evidence>
<dbReference type="InterPro" id="IPR041698">
    <property type="entry name" value="Methyltransf_25"/>
</dbReference>
<dbReference type="PANTHER" id="PTHR43464">
    <property type="entry name" value="METHYLTRANSFERASE"/>
    <property type="match status" value="1"/>
</dbReference>
<comment type="caution">
    <text evidence="6">The sequence shown here is derived from an EMBL/GenBank/DDBJ whole genome shotgun (WGS) entry which is preliminary data.</text>
</comment>
<name>A0A543I613_9MICO</name>
<dbReference type="EMBL" id="VFPN01000001">
    <property type="protein sequence ID" value="TQM66035.1"/>
    <property type="molecule type" value="Genomic_DNA"/>
</dbReference>
<evidence type="ECO:0000256" key="3">
    <source>
        <dbReference type="ARBA" id="ARBA00022691"/>
    </source>
</evidence>
<dbReference type="CDD" id="cd02440">
    <property type="entry name" value="AdoMet_MTases"/>
    <property type="match status" value="1"/>
</dbReference>
<evidence type="ECO:0000256" key="4">
    <source>
        <dbReference type="SAM" id="Phobius"/>
    </source>
</evidence>
<accession>A0A543I613</accession>
<feature type="domain" description="Methyltransferase" evidence="5">
    <location>
        <begin position="61"/>
        <end position="156"/>
    </location>
</feature>
<sequence>MTLRVRHPHEAELMDDPACDPAALWRTYRQFRFVNGLVAGWRRTYRHHIRPHLTGTEHTLLDVGTGGGDLARAFVRWAARDGVLLHVTAIDPDVRAHRYVTTARLRTARARAEAHAVEWLRCTTSELVAEGRTFDVVVSNHVLHHLSGEELGTLLRDGETLAAGTALHSDIRRSRMAYVLFSLLTLPFVLMPPGYRSFIRPDGFVSIRRSFTVEELTEAVPGGWRVLAQWPYRLLLVHRHSRAAVASGGPADA</sequence>
<dbReference type="RefSeq" id="WP_246054514.1">
    <property type="nucleotide sequence ID" value="NZ_BAAAYS010000009.1"/>
</dbReference>
<keyword evidence="4" id="KW-0472">Membrane</keyword>
<dbReference type="SUPFAM" id="SSF53335">
    <property type="entry name" value="S-adenosyl-L-methionine-dependent methyltransferases"/>
    <property type="match status" value="1"/>
</dbReference>
<evidence type="ECO:0000256" key="1">
    <source>
        <dbReference type="ARBA" id="ARBA00022603"/>
    </source>
</evidence>
<evidence type="ECO:0000259" key="5">
    <source>
        <dbReference type="Pfam" id="PF13649"/>
    </source>
</evidence>
<dbReference type="GO" id="GO:0032259">
    <property type="term" value="P:methylation"/>
    <property type="evidence" value="ECO:0007669"/>
    <property type="project" value="UniProtKB-KW"/>
</dbReference>
<organism evidence="6 7">
    <name type="scientific">Klugiella xanthotipulae</name>
    <dbReference type="NCBI Taxonomy" id="244735"/>
    <lineage>
        <taxon>Bacteria</taxon>
        <taxon>Bacillati</taxon>
        <taxon>Actinomycetota</taxon>
        <taxon>Actinomycetes</taxon>
        <taxon>Micrococcales</taxon>
        <taxon>Microbacteriaceae</taxon>
        <taxon>Klugiella</taxon>
    </lineage>
</organism>
<dbReference type="AlphaFoldDB" id="A0A543I613"/>
<dbReference type="Pfam" id="PF13649">
    <property type="entry name" value="Methyltransf_25"/>
    <property type="match status" value="1"/>
</dbReference>
<dbReference type="Proteomes" id="UP000318331">
    <property type="component" value="Unassembled WGS sequence"/>
</dbReference>
<keyword evidence="4" id="KW-1133">Transmembrane helix</keyword>
<keyword evidence="2" id="KW-0808">Transferase</keyword>
<dbReference type="InterPro" id="IPR029063">
    <property type="entry name" value="SAM-dependent_MTases_sf"/>
</dbReference>
<dbReference type="NCBIfam" id="NF004851">
    <property type="entry name" value="PRK06202.1"/>
    <property type="match status" value="1"/>
</dbReference>
<evidence type="ECO:0000256" key="2">
    <source>
        <dbReference type="ARBA" id="ARBA00022679"/>
    </source>
</evidence>
<proteinExistence type="predicted"/>
<dbReference type="Gene3D" id="3.40.50.150">
    <property type="entry name" value="Vaccinia Virus protein VP39"/>
    <property type="match status" value="1"/>
</dbReference>
<dbReference type="PANTHER" id="PTHR43464:SF19">
    <property type="entry name" value="UBIQUINONE BIOSYNTHESIS O-METHYLTRANSFERASE, MITOCHONDRIAL"/>
    <property type="match status" value="1"/>
</dbReference>
<protein>
    <submittedName>
        <fullName evidence="6">2-polyprenyl-3-methyl-5-hydroxy-6-metoxy-1, 4-benzoquinol methylase</fullName>
    </submittedName>
</protein>
<dbReference type="GO" id="GO:0008168">
    <property type="term" value="F:methyltransferase activity"/>
    <property type="evidence" value="ECO:0007669"/>
    <property type="project" value="UniProtKB-KW"/>
</dbReference>
<keyword evidence="1 6" id="KW-0489">Methyltransferase</keyword>
<keyword evidence="3" id="KW-0949">S-adenosyl-L-methionine</keyword>
<keyword evidence="4" id="KW-0812">Transmembrane</keyword>
<evidence type="ECO:0000313" key="6">
    <source>
        <dbReference type="EMBL" id="TQM66035.1"/>
    </source>
</evidence>
<keyword evidence="7" id="KW-1185">Reference proteome</keyword>
<reference evidence="6 7" key="1">
    <citation type="submission" date="2019-06" db="EMBL/GenBank/DDBJ databases">
        <title>Sequencing the genomes of 1000 actinobacteria strains.</title>
        <authorList>
            <person name="Klenk H.-P."/>
        </authorList>
    </citation>
    <scope>NUCLEOTIDE SEQUENCE [LARGE SCALE GENOMIC DNA]</scope>
    <source>
        <strain evidence="6 7">DSM 18031</strain>
    </source>
</reference>
<gene>
    <name evidence="6" type="ORF">FB466_0856</name>
</gene>
<feature type="transmembrane region" description="Helical" evidence="4">
    <location>
        <begin position="177"/>
        <end position="195"/>
    </location>
</feature>